<keyword evidence="3" id="KW-0963">Cytoplasm</keyword>
<protein>
    <recommendedName>
        <fullName evidence="5">UspA domain-containing protein</fullName>
    </recommendedName>
</protein>
<comment type="caution">
    <text evidence="6">The sequence shown here is derived from an EMBL/GenBank/DDBJ whole genome shotgun (WGS) entry which is preliminary data.</text>
</comment>
<evidence type="ECO:0000256" key="1">
    <source>
        <dbReference type="ARBA" id="ARBA00004496"/>
    </source>
</evidence>
<evidence type="ECO:0000313" key="7">
    <source>
        <dbReference type="Proteomes" id="UP000235005"/>
    </source>
</evidence>
<evidence type="ECO:0000256" key="2">
    <source>
        <dbReference type="ARBA" id="ARBA00008791"/>
    </source>
</evidence>
<dbReference type="Proteomes" id="UP000235005">
    <property type="component" value="Unassembled WGS sequence"/>
</dbReference>
<reference evidence="6 7" key="1">
    <citation type="submission" date="2018-01" db="EMBL/GenBank/DDBJ databases">
        <title>The draft genome sequence of Halioglobus lutimaris HF004.</title>
        <authorList>
            <person name="Du Z.-J."/>
            <person name="Shi M.-J."/>
        </authorList>
    </citation>
    <scope>NUCLEOTIDE SEQUENCE [LARGE SCALE GENOMIC DNA]</scope>
    <source>
        <strain evidence="6 7">HF004</strain>
    </source>
</reference>
<evidence type="ECO:0000256" key="4">
    <source>
        <dbReference type="ARBA" id="ARBA00037131"/>
    </source>
</evidence>
<evidence type="ECO:0000313" key="6">
    <source>
        <dbReference type="EMBL" id="PLW70274.1"/>
    </source>
</evidence>
<dbReference type="PANTHER" id="PTHR47892">
    <property type="entry name" value="UNIVERSAL STRESS PROTEIN E"/>
    <property type="match status" value="1"/>
</dbReference>
<dbReference type="GO" id="GO:0005737">
    <property type="term" value="C:cytoplasm"/>
    <property type="evidence" value="ECO:0007669"/>
    <property type="project" value="UniProtKB-SubCell"/>
</dbReference>
<dbReference type="EMBL" id="PKUS01000002">
    <property type="protein sequence ID" value="PLW70274.1"/>
    <property type="molecule type" value="Genomic_DNA"/>
</dbReference>
<comment type="similarity">
    <text evidence="2">Belongs to the universal stress protein A family.</text>
</comment>
<keyword evidence="7" id="KW-1185">Reference proteome</keyword>
<organism evidence="6 7">
    <name type="scientific">Pseudohalioglobus lutimaris</name>
    <dbReference type="NCBI Taxonomy" id="1737061"/>
    <lineage>
        <taxon>Bacteria</taxon>
        <taxon>Pseudomonadati</taxon>
        <taxon>Pseudomonadota</taxon>
        <taxon>Gammaproteobacteria</taxon>
        <taxon>Cellvibrionales</taxon>
        <taxon>Halieaceae</taxon>
        <taxon>Pseudohalioglobus</taxon>
    </lineage>
</organism>
<name>A0A2N5X709_9GAMM</name>
<dbReference type="SUPFAM" id="SSF52402">
    <property type="entry name" value="Adenine nucleotide alpha hydrolases-like"/>
    <property type="match status" value="2"/>
</dbReference>
<accession>A0A2N5X709</accession>
<comment type="function">
    <text evidence="4">Required for resistance to DNA-damaging agents.</text>
</comment>
<feature type="domain" description="UspA" evidence="5">
    <location>
        <begin position="207"/>
        <end position="269"/>
    </location>
</feature>
<evidence type="ECO:0000256" key="3">
    <source>
        <dbReference type="ARBA" id="ARBA00022490"/>
    </source>
</evidence>
<gene>
    <name evidence="6" type="ORF">C0039_03450</name>
</gene>
<evidence type="ECO:0000259" key="5">
    <source>
        <dbReference type="Pfam" id="PF00582"/>
    </source>
</evidence>
<dbReference type="InterPro" id="IPR006016">
    <property type="entry name" value="UspA"/>
</dbReference>
<feature type="domain" description="UspA" evidence="5">
    <location>
        <begin position="6"/>
        <end position="139"/>
    </location>
</feature>
<proteinExistence type="inferred from homology"/>
<dbReference type="RefSeq" id="WP_101517252.1">
    <property type="nucleotide sequence ID" value="NZ_PKUS01000002.1"/>
</dbReference>
<dbReference type="OrthoDB" id="239260at2"/>
<dbReference type="Pfam" id="PF00582">
    <property type="entry name" value="Usp"/>
    <property type="match status" value="2"/>
</dbReference>
<sequence>MSSTKYLVVFDPTQESQPALARMVDIAENTEVELQVFCCIHEELPRSDGRDAEIQQRIAAQEEVVNAAVASLREKGLPVAVEVEWDSNWYQAVVRASVRHAVDGVVKSSRRHSSAQRRLKRTSDWTLIRECNCPVLLVKGDGSNRAQTVLAALDTRGDQEAYRTLNQKILDMCREFFEQTDTEVHYVSAHKDLPSRPDRGSLVRACGVPGERVHIVMDEAHDAIIKTAKELQAGLVVMGTSARSGLSAMLNSNTAEKVLDQLECDLLVMP</sequence>
<dbReference type="AlphaFoldDB" id="A0A2N5X709"/>
<dbReference type="PANTHER" id="PTHR47892:SF1">
    <property type="entry name" value="UNIVERSAL STRESS PROTEIN E"/>
    <property type="match status" value="1"/>
</dbReference>
<comment type="subcellular location">
    <subcellularLocation>
        <location evidence="1">Cytoplasm</location>
    </subcellularLocation>
</comment>
<dbReference type="Gene3D" id="3.40.50.12370">
    <property type="match status" value="1"/>
</dbReference>